<evidence type="ECO:0000313" key="3">
    <source>
        <dbReference type="Proteomes" id="UP000053096"/>
    </source>
</evidence>
<dbReference type="PANTHER" id="PTHR35563:SF2">
    <property type="entry name" value="BARREL METAL-DEPENDENT HYDROLASE, PUTATIVE (AFU_ORTHOLOGUE AFUA_1G16240)-RELATED"/>
    <property type="match status" value="1"/>
</dbReference>
<dbReference type="InterPro" id="IPR052358">
    <property type="entry name" value="Aro_Compnd_Degr_Hydrolases"/>
</dbReference>
<proteinExistence type="predicted"/>
<dbReference type="InterPro" id="IPR032466">
    <property type="entry name" value="Metal_Hydrolase"/>
</dbReference>
<organism evidence="2 3">
    <name type="scientific">Bordetella pseudohinzii</name>
    <dbReference type="NCBI Taxonomy" id="1331258"/>
    <lineage>
        <taxon>Bacteria</taxon>
        <taxon>Pseudomonadati</taxon>
        <taxon>Pseudomonadota</taxon>
        <taxon>Betaproteobacteria</taxon>
        <taxon>Burkholderiales</taxon>
        <taxon>Alcaligenaceae</taxon>
        <taxon>Bordetella</taxon>
    </lineage>
</organism>
<dbReference type="SUPFAM" id="SSF51556">
    <property type="entry name" value="Metallo-dependent hydrolases"/>
    <property type="match status" value="1"/>
</dbReference>
<dbReference type="Pfam" id="PF04909">
    <property type="entry name" value="Amidohydro_2"/>
    <property type="match status" value="1"/>
</dbReference>
<reference evidence="2 3" key="1">
    <citation type="submission" date="2015-09" db="EMBL/GenBank/DDBJ databases">
        <authorList>
            <person name="Jackson K.R."/>
            <person name="Lunt B.L."/>
            <person name="Fisher J.N.B."/>
            <person name="Gardner A.V."/>
            <person name="Bailey M.E."/>
            <person name="Deus L.M."/>
            <person name="Earl A.S."/>
            <person name="Gibby P.D."/>
            <person name="Hartmann K.A."/>
            <person name="Liu J.E."/>
            <person name="Manci A.M."/>
            <person name="Nielsen D.A."/>
            <person name="Solomon M.B."/>
            <person name="Breakwell D.P."/>
            <person name="Burnett S.H."/>
            <person name="Grose J.H."/>
        </authorList>
    </citation>
    <scope>NUCLEOTIDE SEQUENCE [LARGE SCALE GENOMIC DNA]</scope>
    <source>
        <strain evidence="2 3">2789STDY5608636</strain>
    </source>
</reference>
<dbReference type="Proteomes" id="UP000053096">
    <property type="component" value="Unassembled WGS sequence"/>
</dbReference>
<dbReference type="Gene3D" id="3.20.20.140">
    <property type="entry name" value="Metal-dependent hydrolases"/>
    <property type="match status" value="1"/>
</dbReference>
<name>A0A0M7CHV4_9BORD</name>
<dbReference type="PANTHER" id="PTHR35563">
    <property type="entry name" value="BARREL METAL-DEPENDENT HYDROLASE, PUTATIVE (AFU_ORTHOLOGUE AFUA_1G16240)-RELATED"/>
    <property type="match status" value="1"/>
</dbReference>
<dbReference type="InterPro" id="IPR006680">
    <property type="entry name" value="Amidohydro-rel"/>
</dbReference>
<sequence>MPDCLPPLDHPSRPGQALPPDAWDTHCHVFGPSERFPYAEGRSYTPPDAPYEKLAALHRHLGVARAVVVQAACHGSDHRALLDALARSEGRYRGVAVVAPDIAEAGLQALHAAGVRGARLNFVPHLGAPPEPAAVLALAARIAPLGWHLCLHVDGAGLPALLPLLKRLPLPYVVDHMGRVQAARGLDDPAFRGLLGLAGEPDAWVKISGIDRISQGKRPFHEGLPFMRALAEAMPQRVLWGSDWPHPNVRGDMPDDGELADALFLAVPDAALRQAILVDNPARLYATA</sequence>
<evidence type="ECO:0000313" key="2">
    <source>
        <dbReference type="EMBL" id="CUI38859.1"/>
    </source>
</evidence>
<dbReference type="RefSeq" id="WP_197085625.1">
    <property type="nucleotide sequence ID" value="NZ_CAJGUP010000022.1"/>
</dbReference>
<protein>
    <submittedName>
        <fullName evidence="2">Predicted metal-dependent hydrolase of the TIM-barrel fold</fullName>
    </submittedName>
</protein>
<accession>A0A0M7CHV4</accession>
<feature type="domain" description="Amidohydrolase-related" evidence="1">
    <location>
        <begin position="23"/>
        <end position="285"/>
    </location>
</feature>
<gene>
    <name evidence="2" type="ORF">ERS370011_00364</name>
</gene>
<dbReference type="EMBL" id="CYTV01000001">
    <property type="protein sequence ID" value="CUI38859.1"/>
    <property type="molecule type" value="Genomic_DNA"/>
</dbReference>
<dbReference type="GO" id="GO:0016787">
    <property type="term" value="F:hydrolase activity"/>
    <property type="evidence" value="ECO:0007669"/>
    <property type="project" value="UniProtKB-KW"/>
</dbReference>
<keyword evidence="2" id="KW-0378">Hydrolase</keyword>
<dbReference type="AlphaFoldDB" id="A0A0M7CHV4"/>
<evidence type="ECO:0000259" key="1">
    <source>
        <dbReference type="Pfam" id="PF04909"/>
    </source>
</evidence>